<keyword evidence="5 7" id="KW-0413">Isomerase</keyword>
<dbReference type="FunFam" id="3.20.20.70:FF:000035">
    <property type="entry name" value="Putative N-acetylmannosamine-6-phosphate 2-epimerase"/>
    <property type="match status" value="1"/>
</dbReference>
<dbReference type="HAMAP" id="MF_01235">
    <property type="entry name" value="ManNAc6P_epimer"/>
    <property type="match status" value="1"/>
</dbReference>
<evidence type="ECO:0000256" key="3">
    <source>
        <dbReference type="ARBA" id="ARBA00005081"/>
    </source>
</evidence>
<evidence type="ECO:0000313" key="9">
    <source>
        <dbReference type="Proteomes" id="UP000014155"/>
    </source>
</evidence>
<evidence type="ECO:0000256" key="6">
    <source>
        <dbReference type="ARBA" id="ARBA00023277"/>
    </source>
</evidence>
<comment type="caution">
    <text evidence="8">The sequence shown here is derived from an EMBL/GenBank/DDBJ whole genome shotgun (WGS) entry which is preliminary data.</text>
</comment>
<accession>S0FLS0</accession>
<dbReference type="STRING" id="1195236.CTER_1150"/>
<comment type="catalytic activity">
    <reaction evidence="1 7">
        <text>an N-acyl-D-glucosamine 6-phosphate = an N-acyl-D-mannosamine 6-phosphate</text>
        <dbReference type="Rhea" id="RHEA:23932"/>
        <dbReference type="ChEBI" id="CHEBI:57599"/>
        <dbReference type="ChEBI" id="CHEBI:57666"/>
        <dbReference type="EC" id="5.1.3.9"/>
    </reaction>
</comment>
<dbReference type="CDD" id="cd04729">
    <property type="entry name" value="NanE"/>
    <property type="match status" value="1"/>
</dbReference>
<name>S0FLS0_RUMCE</name>
<dbReference type="Proteomes" id="UP000014155">
    <property type="component" value="Unassembled WGS sequence"/>
</dbReference>
<dbReference type="PANTHER" id="PTHR36204:SF1">
    <property type="entry name" value="N-ACETYLMANNOSAMINE-6-PHOSPHATE 2-EPIMERASE-RELATED"/>
    <property type="match status" value="1"/>
</dbReference>
<dbReference type="Gene3D" id="3.20.20.70">
    <property type="entry name" value="Aldolase class I"/>
    <property type="match status" value="1"/>
</dbReference>
<comment type="function">
    <text evidence="2 7">Converts N-acetylmannosamine-6-phosphate (ManNAc-6-P) to N-acetylglucosamine-6-phosphate (GlcNAc-6-P).</text>
</comment>
<protein>
    <recommendedName>
        <fullName evidence="7">Putative N-acetylmannosamine-6-phosphate 2-epimerase</fullName>
        <ecNumber evidence="7">5.1.3.9</ecNumber>
    </recommendedName>
    <alternativeName>
        <fullName evidence="7">ManNAc-6-P epimerase</fullName>
    </alternativeName>
</protein>
<evidence type="ECO:0000256" key="5">
    <source>
        <dbReference type="ARBA" id="ARBA00023235"/>
    </source>
</evidence>
<proteinExistence type="inferred from homology"/>
<dbReference type="EC" id="5.1.3.9" evidence="7"/>
<dbReference type="InterPro" id="IPR011060">
    <property type="entry name" value="RibuloseP-bd_barrel"/>
</dbReference>
<evidence type="ECO:0000256" key="2">
    <source>
        <dbReference type="ARBA" id="ARBA00002147"/>
    </source>
</evidence>
<dbReference type="EMBL" id="AORV01000025">
    <property type="protein sequence ID" value="EMS72832.1"/>
    <property type="molecule type" value="Genomic_DNA"/>
</dbReference>
<organism evidence="8 9">
    <name type="scientific">Ruminiclostridium cellobioparum subsp. termitidis CT1112</name>
    <dbReference type="NCBI Taxonomy" id="1195236"/>
    <lineage>
        <taxon>Bacteria</taxon>
        <taxon>Bacillati</taxon>
        <taxon>Bacillota</taxon>
        <taxon>Clostridia</taxon>
        <taxon>Eubacteriales</taxon>
        <taxon>Oscillospiraceae</taxon>
        <taxon>Ruminiclostridium</taxon>
    </lineage>
</organism>
<dbReference type="GO" id="GO:0047465">
    <property type="term" value="F:N-acylglucosamine-6-phosphate 2-epimerase activity"/>
    <property type="evidence" value="ECO:0007669"/>
    <property type="project" value="UniProtKB-EC"/>
</dbReference>
<evidence type="ECO:0000256" key="1">
    <source>
        <dbReference type="ARBA" id="ARBA00000056"/>
    </source>
</evidence>
<comment type="pathway">
    <text evidence="3 7">Amino-sugar metabolism; N-acetylneuraminate degradation; D-fructose 6-phosphate from N-acetylneuraminate: step 3/5.</text>
</comment>
<dbReference type="InterPro" id="IPR013785">
    <property type="entry name" value="Aldolase_TIM"/>
</dbReference>
<evidence type="ECO:0000256" key="4">
    <source>
        <dbReference type="ARBA" id="ARBA00007439"/>
    </source>
</evidence>
<sequence>MVIPEYEGVFMNKQDIFNAIKNGLIVSCQALEDEPLHSSMIMGRMALAASMGGAVGIRANTAEDINEIRKHVDLPIIGIIKQDYPDSDIYITPTLVEVRKLINSAADIIAFDATHRVRPGGETLENIIKEIKAAGKIAMADISTLEEGIAATEKGCDIVSTTMSGYTPHSRQIDEPDYELIYELSSKISIPVIAEGRIFTNEQLVNCFKNGAYSAVIGAAITRPQLITKSFVEALEKYERSALINEQ</sequence>
<evidence type="ECO:0000313" key="8">
    <source>
        <dbReference type="EMBL" id="EMS72832.1"/>
    </source>
</evidence>
<dbReference type="GO" id="GO:0019262">
    <property type="term" value="P:N-acetylneuraminate catabolic process"/>
    <property type="evidence" value="ECO:0007669"/>
    <property type="project" value="UniProtKB-UniRule"/>
</dbReference>
<comment type="similarity">
    <text evidence="4 7">Belongs to the NanE family.</text>
</comment>
<dbReference type="GO" id="GO:0006053">
    <property type="term" value="P:N-acetylmannosamine catabolic process"/>
    <property type="evidence" value="ECO:0007669"/>
    <property type="project" value="TreeGrafter"/>
</dbReference>
<dbReference type="InterPro" id="IPR007260">
    <property type="entry name" value="NanE"/>
</dbReference>
<evidence type="ECO:0000256" key="7">
    <source>
        <dbReference type="HAMAP-Rule" id="MF_01235"/>
    </source>
</evidence>
<dbReference type="eggNOG" id="COG3010">
    <property type="taxonomic scope" value="Bacteria"/>
</dbReference>
<dbReference type="SUPFAM" id="SSF51366">
    <property type="entry name" value="Ribulose-phoshate binding barrel"/>
    <property type="match status" value="1"/>
</dbReference>
<gene>
    <name evidence="7" type="primary">nanE</name>
    <name evidence="8" type="ORF">CTER_1150</name>
</gene>
<keyword evidence="9" id="KW-1185">Reference proteome</keyword>
<keyword evidence="6 7" id="KW-0119">Carbohydrate metabolism</keyword>
<dbReference type="PANTHER" id="PTHR36204">
    <property type="entry name" value="N-ACETYLMANNOSAMINE-6-PHOSPHATE 2-EPIMERASE-RELATED"/>
    <property type="match status" value="1"/>
</dbReference>
<reference evidence="8 9" key="1">
    <citation type="journal article" date="2013" name="Genome Announc.">
        <title>Draft Genome Sequence of the Cellulolytic, Mesophilic, Anaerobic Bacterium Clostridium termitidis Strain CT1112 (DSM 5398).</title>
        <authorList>
            <person name="Lal S."/>
            <person name="Ramachandran U."/>
            <person name="Zhang X."/>
            <person name="Munir R."/>
            <person name="Sparling R."/>
            <person name="Levin D.B."/>
        </authorList>
    </citation>
    <scope>NUCLEOTIDE SEQUENCE [LARGE SCALE GENOMIC DNA]</scope>
    <source>
        <strain evidence="8 9">CT1112</strain>
    </source>
</reference>
<dbReference type="NCBIfam" id="NF002231">
    <property type="entry name" value="PRK01130.1"/>
    <property type="match status" value="1"/>
</dbReference>
<dbReference type="Pfam" id="PF04131">
    <property type="entry name" value="NanE"/>
    <property type="match status" value="1"/>
</dbReference>
<dbReference type="PATRIC" id="fig|1195236.3.peg.1452"/>
<dbReference type="GO" id="GO:0005975">
    <property type="term" value="P:carbohydrate metabolic process"/>
    <property type="evidence" value="ECO:0007669"/>
    <property type="project" value="UniProtKB-UniRule"/>
</dbReference>
<dbReference type="AlphaFoldDB" id="S0FLS0"/>
<dbReference type="UniPathway" id="UPA00629">
    <property type="reaction ID" value="UER00682"/>
</dbReference>
<dbReference type="GO" id="GO:0005829">
    <property type="term" value="C:cytosol"/>
    <property type="evidence" value="ECO:0007669"/>
    <property type="project" value="TreeGrafter"/>
</dbReference>